<evidence type="ECO:0000256" key="1">
    <source>
        <dbReference type="SAM" id="MobiDB-lite"/>
    </source>
</evidence>
<dbReference type="EMBL" id="JBFOLK010000003">
    <property type="protein sequence ID" value="KAL2526767.1"/>
    <property type="molecule type" value="Genomic_DNA"/>
</dbReference>
<organism evidence="2 3">
    <name type="scientific">Abeliophyllum distichum</name>
    <dbReference type="NCBI Taxonomy" id="126358"/>
    <lineage>
        <taxon>Eukaryota</taxon>
        <taxon>Viridiplantae</taxon>
        <taxon>Streptophyta</taxon>
        <taxon>Embryophyta</taxon>
        <taxon>Tracheophyta</taxon>
        <taxon>Spermatophyta</taxon>
        <taxon>Magnoliopsida</taxon>
        <taxon>eudicotyledons</taxon>
        <taxon>Gunneridae</taxon>
        <taxon>Pentapetalae</taxon>
        <taxon>asterids</taxon>
        <taxon>lamiids</taxon>
        <taxon>Lamiales</taxon>
        <taxon>Oleaceae</taxon>
        <taxon>Forsythieae</taxon>
        <taxon>Abeliophyllum</taxon>
    </lineage>
</organism>
<evidence type="ECO:0000313" key="3">
    <source>
        <dbReference type="Proteomes" id="UP001604336"/>
    </source>
</evidence>
<sequence length="185" mass="20268">MNVTESNAATNHSQQKFASTTYITASSQMVALTDQLQNRNILVSHPSQAPDLSPVEPSLPGAPPQNLHFPAMETPPTGDSTVGPKFFGPIICTPHAPIDIWSKSILRITVMGTLPTLGKTLVLCLEQRLEDMMGRKIAEAMSKKSSRQQSLLLEEDLFAPEVMVVPYHETSNSPRWKSTMGQLTL</sequence>
<protein>
    <submittedName>
        <fullName evidence="2">Uncharacterized protein</fullName>
    </submittedName>
</protein>
<comment type="caution">
    <text evidence="2">The sequence shown here is derived from an EMBL/GenBank/DDBJ whole genome shotgun (WGS) entry which is preliminary data.</text>
</comment>
<keyword evidence="3" id="KW-1185">Reference proteome</keyword>
<dbReference type="Proteomes" id="UP001604336">
    <property type="component" value="Unassembled WGS sequence"/>
</dbReference>
<reference evidence="3" key="1">
    <citation type="submission" date="2024-07" db="EMBL/GenBank/DDBJ databases">
        <title>Two chromosome-level genome assemblies of Korean endemic species Abeliophyllum distichum and Forsythia ovata (Oleaceae).</title>
        <authorList>
            <person name="Jang H."/>
        </authorList>
    </citation>
    <scope>NUCLEOTIDE SEQUENCE [LARGE SCALE GENOMIC DNA]</scope>
</reference>
<gene>
    <name evidence="2" type="ORF">Adt_11821</name>
</gene>
<accession>A0ABD1UNY9</accession>
<dbReference type="AlphaFoldDB" id="A0ABD1UNY9"/>
<feature type="region of interest" description="Disordered" evidence="1">
    <location>
        <begin position="45"/>
        <end position="68"/>
    </location>
</feature>
<evidence type="ECO:0000313" key="2">
    <source>
        <dbReference type="EMBL" id="KAL2526767.1"/>
    </source>
</evidence>
<proteinExistence type="predicted"/>
<name>A0ABD1UNY9_9LAMI</name>